<feature type="transmembrane region" description="Helical" evidence="2">
    <location>
        <begin position="158"/>
        <end position="182"/>
    </location>
</feature>
<name>A0A0L6VDN0_9BASI</name>
<feature type="region of interest" description="Disordered" evidence="1">
    <location>
        <begin position="28"/>
        <end position="70"/>
    </location>
</feature>
<evidence type="ECO:0000256" key="1">
    <source>
        <dbReference type="SAM" id="MobiDB-lite"/>
    </source>
</evidence>
<keyword evidence="2" id="KW-0472">Membrane</keyword>
<evidence type="ECO:0000256" key="2">
    <source>
        <dbReference type="SAM" id="Phobius"/>
    </source>
</evidence>
<comment type="caution">
    <text evidence="3">The sequence shown here is derived from an EMBL/GenBank/DDBJ whole genome shotgun (WGS) entry which is preliminary data.</text>
</comment>
<feature type="region of interest" description="Disordered" evidence="1">
    <location>
        <begin position="121"/>
        <end position="150"/>
    </location>
</feature>
<dbReference type="EMBL" id="LAVV01006664">
    <property type="protein sequence ID" value="KNZ58866.1"/>
    <property type="molecule type" value="Genomic_DNA"/>
</dbReference>
<feature type="compositionally biased region" description="Low complexity" evidence="1">
    <location>
        <begin position="60"/>
        <end position="70"/>
    </location>
</feature>
<reference evidence="3 4" key="1">
    <citation type="submission" date="2015-08" db="EMBL/GenBank/DDBJ databases">
        <title>Next Generation Sequencing and Analysis of the Genome of Puccinia sorghi L Schw, the Causal Agent of Maize Common Rust.</title>
        <authorList>
            <person name="Rochi L."/>
            <person name="Burguener G."/>
            <person name="Darino M."/>
            <person name="Turjanski A."/>
            <person name="Kreff E."/>
            <person name="Dieguez M.J."/>
            <person name="Sacco F."/>
        </authorList>
    </citation>
    <scope>NUCLEOTIDE SEQUENCE [LARGE SCALE GENOMIC DNA]</scope>
    <source>
        <strain evidence="3 4">RO10H11247</strain>
    </source>
</reference>
<evidence type="ECO:0000313" key="3">
    <source>
        <dbReference type="EMBL" id="KNZ58866.1"/>
    </source>
</evidence>
<proteinExistence type="predicted"/>
<accession>A0A0L6VDN0</accession>
<protein>
    <submittedName>
        <fullName evidence="3">Uncharacterized protein</fullName>
    </submittedName>
</protein>
<dbReference type="VEuPathDB" id="FungiDB:VP01_1844g1"/>
<keyword evidence="2" id="KW-1133">Transmembrane helix</keyword>
<sequence>MSAGLSGQTWSFLCSDPSLDVTILRRAPDPLPAKNASPTTTKHDTSSESGSDEGTHEVETPTSTTRSASSTGLVTMTITKDVLPTAVTLVFQVGASPTGTTIVLGSVSTASQPVATATSVPISFPATQPSPSPSGNPAQLPNLENHPTDSHLSNSAPLIAGIVAGVVGLGLVAFAIFITMALRRRRKERELLNMMAPSQLQNPFFHIMQSDPRQSFTWVGPIDKPSSRRGSRMAL</sequence>
<dbReference type="Proteomes" id="UP000037035">
    <property type="component" value="Unassembled WGS sequence"/>
</dbReference>
<dbReference type="AlphaFoldDB" id="A0A0L6VDN0"/>
<keyword evidence="2" id="KW-0812">Transmembrane</keyword>
<evidence type="ECO:0000313" key="4">
    <source>
        <dbReference type="Proteomes" id="UP000037035"/>
    </source>
</evidence>
<gene>
    <name evidence="3" type="ORF">VP01_1844g1</name>
</gene>
<keyword evidence="4" id="KW-1185">Reference proteome</keyword>
<dbReference type="OrthoDB" id="2507528at2759"/>
<organism evidence="3 4">
    <name type="scientific">Puccinia sorghi</name>
    <dbReference type="NCBI Taxonomy" id="27349"/>
    <lineage>
        <taxon>Eukaryota</taxon>
        <taxon>Fungi</taxon>
        <taxon>Dikarya</taxon>
        <taxon>Basidiomycota</taxon>
        <taxon>Pucciniomycotina</taxon>
        <taxon>Pucciniomycetes</taxon>
        <taxon>Pucciniales</taxon>
        <taxon>Pucciniaceae</taxon>
        <taxon>Puccinia</taxon>
    </lineage>
</organism>